<dbReference type="SUPFAM" id="SSF54593">
    <property type="entry name" value="Glyoxalase/Bleomycin resistance protein/Dihydroxybiphenyl dioxygenase"/>
    <property type="match status" value="1"/>
</dbReference>
<evidence type="ECO:0000259" key="1">
    <source>
        <dbReference type="PROSITE" id="PS51819"/>
    </source>
</evidence>
<sequence length="114" mass="12633">MVHVADMPAAVNFYEAMGGELIHGDRDGEWVLMQVGNAQIGLVVRPPDPSRGESTVELNFSATMPLDRLEQMLRERDITIVEVADDPEVGVRLHVETPDGMPIKIHHVEPDLLV</sequence>
<dbReference type="InterPro" id="IPR029068">
    <property type="entry name" value="Glyas_Bleomycin-R_OHBP_Dase"/>
</dbReference>
<name>A0A919SCQ0_9ACTN</name>
<organism evidence="2 3">
    <name type="scientific">Winogradskya consettensis</name>
    <dbReference type="NCBI Taxonomy" id="113560"/>
    <lineage>
        <taxon>Bacteria</taxon>
        <taxon>Bacillati</taxon>
        <taxon>Actinomycetota</taxon>
        <taxon>Actinomycetes</taxon>
        <taxon>Micromonosporales</taxon>
        <taxon>Micromonosporaceae</taxon>
        <taxon>Winogradskya</taxon>
    </lineage>
</organism>
<gene>
    <name evidence="2" type="ORF">Aco04nite_14030</name>
</gene>
<accession>A0A919SCQ0</accession>
<dbReference type="InterPro" id="IPR037523">
    <property type="entry name" value="VOC_core"/>
</dbReference>
<proteinExistence type="predicted"/>
<evidence type="ECO:0000313" key="3">
    <source>
        <dbReference type="Proteomes" id="UP000680865"/>
    </source>
</evidence>
<dbReference type="Gene3D" id="3.10.180.10">
    <property type="entry name" value="2,3-Dihydroxybiphenyl 1,2-Dioxygenase, domain 1"/>
    <property type="match status" value="1"/>
</dbReference>
<keyword evidence="3" id="KW-1185">Reference proteome</keyword>
<protein>
    <recommendedName>
        <fullName evidence="1">VOC domain-containing protein</fullName>
    </recommendedName>
</protein>
<dbReference type="RefSeq" id="WP_203839880.1">
    <property type="nucleotide sequence ID" value="NZ_BAAATW010000001.1"/>
</dbReference>
<dbReference type="Proteomes" id="UP000680865">
    <property type="component" value="Unassembled WGS sequence"/>
</dbReference>
<feature type="domain" description="VOC" evidence="1">
    <location>
        <begin position="1"/>
        <end position="108"/>
    </location>
</feature>
<reference evidence="2" key="1">
    <citation type="submission" date="2021-03" db="EMBL/GenBank/DDBJ databases">
        <title>Whole genome shotgun sequence of Actinoplanes consettensis NBRC 14913.</title>
        <authorList>
            <person name="Komaki H."/>
            <person name="Tamura T."/>
        </authorList>
    </citation>
    <scope>NUCLEOTIDE SEQUENCE</scope>
    <source>
        <strain evidence="2">NBRC 14913</strain>
    </source>
</reference>
<dbReference type="AlphaFoldDB" id="A0A919SCQ0"/>
<dbReference type="PROSITE" id="PS51819">
    <property type="entry name" value="VOC"/>
    <property type="match status" value="1"/>
</dbReference>
<dbReference type="EMBL" id="BOQP01000006">
    <property type="protein sequence ID" value="GIM69169.1"/>
    <property type="molecule type" value="Genomic_DNA"/>
</dbReference>
<dbReference type="CDD" id="cd06587">
    <property type="entry name" value="VOC"/>
    <property type="match status" value="1"/>
</dbReference>
<evidence type="ECO:0000313" key="2">
    <source>
        <dbReference type="EMBL" id="GIM69169.1"/>
    </source>
</evidence>
<comment type="caution">
    <text evidence="2">The sequence shown here is derived from an EMBL/GenBank/DDBJ whole genome shotgun (WGS) entry which is preliminary data.</text>
</comment>